<evidence type="ECO:0000256" key="2">
    <source>
        <dbReference type="SAM" id="Phobius"/>
    </source>
</evidence>
<feature type="domain" description="PiggyBac transposable element-derived protein" evidence="3">
    <location>
        <begin position="377"/>
        <end position="668"/>
    </location>
</feature>
<evidence type="ECO:0000313" key="4">
    <source>
        <dbReference type="EMBL" id="KAE9002321.1"/>
    </source>
</evidence>
<dbReference type="PANTHER" id="PTHR46599:SF3">
    <property type="entry name" value="PIGGYBAC TRANSPOSABLE ELEMENT-DERIVED PROTEIN 4"/>
    <property type="match status" value="1"/>
</dbReference>
<dbReference type="EMBL" id="QXFV01001596">
    <property type="protein sequence ID" value="KAE9002321.1"/>
    <property type="molecule type" value="Genomic_DNA"/>
</dbReference>
<feature type="region of interest" description="Disordered" evidence="1">
    <location>
        <begin position="89"/>
        <end position="230"/>
    </location>
</feature>
<dbReference type="AlphaFoldDB" id="A0A6A3K5K6"/>
<dbReference type="PANTHER" id="PTHR46599">
    <property type="entry name" value="PIGGYBAC TRANSPOSABLE ELEMENT-DERIVED PROTEIN 4"/>
    <property type="match status" value="1"/>
</dbReference>
<sequence>MWACIYKKSFSQIWRELTKKGWTYRKSTGLSNNQRYLPPGGDLKGTEGVDFFDGEASLLRYCRSQGWLAFAPAHAVTTAADAAPITHAAGSPAGTAHDAGPLAEALPTPSEAVPTPILPARAEPTSTTPSLASADPKKAASPKPRAAAKAASAAGGPTAANTPQASTKATGRQVPRSASNSTAPPSSKRRRTDLLVQENDSSVPADTVQTVPEGTVGMQDNPGPATTEATSLPRAAGRGISLDDFDSDNFLDALRRDLLFEATDSDDLNIGGEDWLLALDSDAEGDEDSILLDEDDDEEDDPATDFPVDDENDDDVGSEFDSVPVEFDLTGDDLDKLQADEWETYDEHHSSQVRQDALPLYDGPFGPTRAALAYAENPLAIFYFFLPKELWRRVATETNKFCVDSIDEIAAQMRAGARQRRERTPSTIVLSVDEYKTKLKRKSAIQPHEIIRFIGLLVARALEPRRESLSRHWITRVEGALSRGTFGQFLSRDRFHDIARYLHFNDNEKQADSGDRAFKIRPVIQALQKTLFRGYRLGARISFDEGMVPMRHRRNPMRQYMPAKPNKWGTKFYLTCCADSAYCSRLEIYCGMANDDESAVAQQAVVKNMTQVLRGQPSQRLICTDNFYTSIPLSHKLLSMGNAHVGTIRKDRKGWCTKIEFKQKKRPKRMPRGTCRMAVWRGHPEFVAVTWMDNKPRYSIQRAIRMRKYYKTIFLGLVDIAMVNAFIIHKMAMRRRGKPVPTHAAFMRRLHTGLLNQTSEDFSAGDDLEDLVTEPLPRQPHTLEKTEELNGTKRRQWLCKVCSAYAGPDTRSFETSYFCAECSRVKKGRVTLCNKARRLEHGSALTCNEVWHQSWKNGMAIPPEMQHKIRFVGKRRPEVASEGADE</sequence>
<feature type="compositionally biased region" description="Low complexity" evidence="1">
    <location>
        <begin position="129"/>
        <end position="160"/>
    </location>
</feature>
<keyword evidence="2" id="KW-0812">Transmembrane</keyword>
<protein>
    <recommendedName>
        <fullName evidence="3">PiggyBac transposable element-derived protein domain-containing protein</fullName>
    </recommendedName>
</protein>
<evidence type="ECO:0000256" key="1">
    <source>
        <dbReference type="SAM" id="MobiDB-lite"/>
    </source>
</evidence>
<gene>
    <name evidence="4" type="ORF">PR001_g18287</name>
</gene>
<comment type="caution">
    <text evidence="4">The sequence shown here is derived from an EMBL/GenBank/DDBJ whole genome shotgun (WGS) entry which is preliminary data.</text>
</comment>
<evidence type="ECO:0000313" key="5">
    <source>
        <dbReference type="Proteomes" id="UP000429607"/>
    </source>
</evidence>
<proteinExistence type="predicted"/>
<feature type="compositionally biased region" description="Polar residues" evidence="1">
    <location>
        <begin position="198"/>
        <end position="212"/>
    </location>
</feature>
<feature type="compositionally biased region" description="Acidic residues" evidence="1">
    <location>
        <begin position="291"/>
        <end position="318"/>
    </location>
</feature>
<feature type="compositionally biased region" description="Polar residues" evidence="1">
    <location>
        <begin position="161"/>
        <end position="185"/>
    </location>
</feature>
<keyword evidence="2" id="KW-1133">Transmembrane helix</keyword>
<feature type="region of interest" description="Disordered" evidence="1">
    <location>
        <begin position="291"/>
        <end position="321"/>
    </location>
</feature>
<dbReference type="Pfam" id="PF13843">
    <property type="entry name" value="DDE_Tnp_1_7"/>
    <property type="match status" value="1"/>
</dbReference>
<name>A0A6A3K5K6_9STRA</name>
<reference evidence="4 5" key="1">
    <citation type="submission" date="2018-09" db="EMBL/GenBank/DDBJ databases">
        <title>Genomic investigation of the strawberry pathogen Phytophthora fragariae indicates pathogenicity is determined by transcriptional variation in three key races.</title>
        <authorList>
            <person name="Adams T.M."/>
            <person name="Armitage A.D."/>
            <person name="Sobczyk M.K."/>
            <person name="Bates H.J."/>
            <person name="Dunwell J.M."/>
            <person name="Nellist C.F."/>
            <person name="Harrison R.J."/>
        </authorList>
    </citation>
    <scope>NUCLEOTIDE SEQUENCE [LARGE SCALE GENOMIC DNA]</scope>
    <source>
        <strain evidence="4 5">SCRP249</strain>
    </source>
</reference>
<feature type="transmembrane region" description="Helical" evidence="2">
    <location>
        <begin position="709"/>
        <end position="728"/>
    </location>
</feature>
<evidence type="ECO:0000259" key="3">
    <source>
        <dbReference type="Pfam" id="PF13843"/>
    </source>
</evidence>
<dbReference type="InterPro" id="IPR029526">
    <property type="entry name" value="PGBD"/>
</dbReference>
<accession>A0A6A3K5K6</accession>
<organism evidence="4 5">
    <name type="scientific">Phytophthora rubi</name>
    <dbReference type="NCBI Taxonomy" id="129364"/>
    <lineage>
        <taxon>Eukaryota</taxon>
        <taxon>Sar</taxon>
        <taxon>Stramenopiles</taxon>
        <taxon>Oomycota</taxon>
        <taxon>Peronosporomycetes</taxon>
        <taxon>Peronosporales</taxon>
        <taxon>Peronosporaceae</taxon>
        <taxon>Phytophthora</taxon>
    </lineage>
</organism>
<keyword evidence="2" id="KW-0472">Membrane</keyword>
<dbReference type="Proteomes" id="UP000429607">
    <property type="component" value="Unassembled WGS sequence"/>
</dbReference>